<feature type="compositionally biased region" description="Low complexity" evidence="1">
    <location>
        <begin position="29"/>
        <end position="38"/>
    </location>
</feature>
<feature type="region of interest" description="Disordered" evidence="1">
    <location>
        <begin position="1"/>
        <end position="111"/>
    </location>
</feature>
<dbReference type="Pfam" id="PF09361">
    <property type="entry name" value="Phasin_2"/>
    <property type="match status" value="1"/>
</dbReference>
<proteinExistence type="predicted"/>
<reference evidence="3 4" key="1">
    <citation type="journal article" date="2012" name="Genet. Mol. Biol.">
        <title>Analysis of 16S rRNA and mxaF genes revealing insights into Methylobacterium niche-specific plant association.</title>
        <authorList>
            <person name="Dourado M.N."/>
            <person name="Andreote F.D."/>
            <person name="Dini-Andreote F."/>
            <person name="Conti R."/>
            <person name="Araujo J.M."/>
            <person name="Araujo W.L."/>
        </authorList>
    </citation>
    <scope>NUCLEOTIDE SEQUENCE [LARGE SCALE GENOMIC DNA]</scope>
    <source>
        <strain evidence="3 4">SR1.6/4</strain>
    </source>
</reference>
<protein>
    <submittedName>
        <fullName evidence="3">Phasin</fullName>
    </submittedName>
</protein>
<evidence type="ECO:0000259" key="2">
    <source>
        <dbReference type="Pfam" id="PF09361"/>
    </source>
</evidence>
<accession>A0ABU7TDE3</accession>
<dbReference type="InterPro" id="IPR018968">
    <property type="entry name" value="Phasin"/>
</dbReference>
<organism evidence="3 4">
    <name type="scientific">Methylobacterium radiotolerans</name>
    <dbReference type="NCBI Taxonomy" id="31998"/>
    <lineage>
        <taxon>Bacteria</taxon>
        <taxon>Pseudomonadati</taxon>
        <taxon>Pseudomonadota</taxon>
        <taxon>Alphaproteobacteria</taxon>
        <taxon>Hyphomicrobiales</taxon>
        <taxon>Methylobacteriaceae</taxon>
        <taxon>Methylobacterium</taxon>
    </lineage>
</organism>
<feature type="compositionally biased region" description="Low complexity" evidence="1">
    <location>
        <begin position="70"/>
        <end position="85"/>
    </location>
</feature>
<keyword evidence="4" id="KW-1185">Reference proteome</keyword>
<name>A0ABU7TDE3_9HYPH</name>
<dbReference type="Proteomes" id="UP001349262">
    <property type="component" value="Unassembled WGS sequence"/>
</dbReference>
<dbReference type="EMBL" id="MLBY01000005">
    <property type="protein sequence ID" value="MEE7458309.1"/>
    <property type="molecule type" value="Genomic_DNA"/>
</dbReference>
<comment type="caution">
    <text evidence="3">The sequence shown here is derived from an EMBL/GenBank/DDBJ whole genome shotgun (WGS) entry which is preliminary data.</text>
</comment>
<evidence type="ECO:0000256" key="1">
    <source>
        <dbReference type="SAM" id="MobiDB-lite"/>
    </source>
</evidence>
<evidence type="ECO:0000313" key="3">
    <source>
        <dbReference type="EMBL" id="MEE7458309.1"/>
    </source>
</evidence>
<gene>
    <name evidence="3" type="ORF">MRSR164_16500</name>
</gene>
<evidence type="ECO:0000313" key="4">
    <source>
        <dbReference type="Proteomes" id="UP001349262"/>
    </source>
</evidence>
<sequence>MSSSRRRGRSPGASAQPAPPTGAESQGFETSAAESAESAADEGQTFETSESEPAHETALAQQPDGETVSEAEPAAEGVAAEAAPAEEARDASSNPVSEVIEAVTAEPVQEAAPVQDIAPAKEPAPEAVFTLPEPEAAEGIQDNVQKAAEETAEAVAQAALLPALQEPVRGASAGQRSSDHPRVGASFGVATLAPFTEINAKLFAFARGESEAVLAHFQALARAKNPAEAIRLQVTEMQRAADASLTCFSDIVRSANRLGESVRWH</sequence>
<feature type="domain" description="Phasin" evidence="2">
    <location>
        <begin position="190"/>
        <end position="260"/>
    </location>
</feature>